<proteinExistence type="predicted"/>
<dbReference type="EMBL" id="RBEE01000005">
    <property type="protein sequence ID" value="RNL55510.1"/>
    <property type="molecule type" value="Genomic_DNA"/>
</dbReference>
<evidence type="ECO:0000313" key="1">
    <source>
        <dbReference type="EMBL" id="RNL55510.1"/>
    </source>
</evidence>
<name>A0A3N0C0F7_9SPHI</name>
<reference evidence="1 2" key="1">
    <citation type="submission" date="2018-10" db="EMBL/GenBank/DDBJ databases">
        <title>Genome sequencing of Pedobacter jejuensis TNB23.</title>
        <authorList>
            <person name="Cho Y.-J."/>
            <person name="Cho A."/>
            <person name="Kim O.-S."/>
        </authorList>
    </citation>
    <scope>NUCLEOTIDE SEQUENCE [LARGE SCALE GENOMIC DNA]</scope>
    <source>
        <strain evidence="1 2">TNB23</strain>
    </source>
</reference>
<protein>
    <submittedName>
        <fullName evidence="1">Toxin-antitoxin system YwqK family antitoxin</fullName>
    </submittedName>
</protein>
<keyword evidence="2" id="KW-1185">Reference proteome</keyword>
<gene>
    <name evidence="1" type="ORF">D7004_04155</name>
</gene>
<evidence type="ECO:0000313" key="2">
    <source>
        <dbReference type="Proteomes" id="UP000274046"/>
    </source>
</evidence>
<dbReference type="PROSITE" id="PS51257">
    <property type="entry name" value="PROKAR_LIPOPROTEIN"/>
    <property type="match status" value="1"/>
</dbReference>
<organism evidence="1 2">
    <name type="scientific">Pedobacter jejuensis</name>
    <dbReference type="NCBI Taxonomy" id="1268550"/>
    <lineage>
        <taxon>Bacteria</taxon>
        <taxon>Pseudomonadati</taxon>
        <taxon>Bacteroidota</taxon>
        <taxon>Sphingobacteriia</taxon>
        <taxon>Sphingobacteriales</taxon>
        <taxon>Sphingobacteriaceae</taxon>
        <taxon>Pedobacter</taxon>
    </lineage>
</organism>
<dbReference type="OrthoDB" id="959177at2"/>
<accession>A0A3N0C0F7</accession>
<dbReference type="Gene3D" id="3.90.930.1">
    <property type="match status" value="1"/>
</dbReference>
<comment type="caution">
    <text evidence="1">The sequence shown here is derived from an EMBL/GenBank/DDBJ whole genome shotgun (WGS) entry which is preliminary data.</text>
</comment>
<dbReference type="Proteomes" id="UP000274046">
    <property type="component" value="Unassembled WGS sequence"/>
</dbReference>
<dbReference type="SUPFAM" id="SSF82185">
    <property type="entry name" value="Histone H3 K4-specific methyltransferase SET7/9 N-terminal domain"/>
    <property type="match status" value="1"/>
</dbReference>
<dbReference type="InterPro" id="IPR011652">
    <property type="entry name" value="MORN_2"/>
</dbReference>
<dbReference type="AlphaFoldDB" id="A0A3N0C0F7"/>
<sequence>MKIDKLFCLLLLICSCKQNKSKEVNAISNTYNLKSSLNIFIKNDTVYLNNLKYSGFLYELHANKDTVLLESYTDGLKNGIEIKWYSNKKLMEIRGYNDGKKNGKQTAFWQNGKKKFEFFAKDDAYQGELKEWNMDGKLIHLANYKNGQEEGAQKLWYDNGKIRANYVIINGKRYGLLGTKNCRNVSDSIFNIK</sequence>
<dbReference type="Pfam" id="PF07661">
    <property type="entry name" value="MORN_2"/>
    <property type="match status" value="1"/>
</dbReference>
<dbReference type="RefSeq" id="WP_123204619.1">
    <property type="nucleotide sequence ID" value="NZ_RBEE01000005.1"/>
</dbReference>